<dbReference type="InterPro" id="IPR010998">
    <property type="entry name" value="Integrase_recombinase_N"/>
</dbReference>
<dbReference type="PROSITE" id="PS51898">
    <property type="entry name" value="TYR_RECOMBINASE"/>
    <property type="match status" value="1"/>
</dbReference>
<dbReference type="Pfam" id="PF13102">
    <property type="entry name" value="Phage_int_SAM_5"/>
    <property type="match status" value="1"/>
</dbReference>
<proteinExistence type="inferred from homology"/>
<evidence type="ECO:0000313" key="6">
    <source>
        <dbReference type="Proteomes" id="UP000612329"/>
    </source>
</evidence>
<sequence length="368" mass="43304">MDINSWDAKGQKVRGNSAIAREINLYLDEVKSEIVQCYRDLKMEKRILTAELIKSRYLGEDKIHYSLKDIFEYHNETMAYKLKVNTIGHYRTTQKHVFVYLKRKYKTLDIHLQNLDYQFIIGFESFLRGYQSRPSQGKISNNVAMKHIQRLRKIITLAFNMEWIDRDPFVKFKPKLEKKEREFLTEMELQRIERLSCSIDRLMTVKDLFVFGCYTGMSYVDIMKLKRDNIISGIDGNNWIMTQRLKTKTPVKIPLLPVVESLIEKYEDHPRTMLSGGLMPYLSNQKLNSYLKEIADMCDINKNLTFHMARHTFATTVTLSNGVPIETVSKLLGHTKIVTTQIYARVIERKISEDMQRLKDRFSVQKTS</sequence>
<dbReference type="Pfam" id="PF00589">
    <property type="entry name" value="Phage_integrase"/>
    <property type="match status" value="1"/>
</dbReference>
<dbReference type="Pfam" id="PF17293">
    <property type="entry name" value="Arm-DNA-bind_5"/>
    <property type="match status" value="1"/>
</dbReference>
<dbReference type="Gene3D" id="1.10.150.130">
    <property type="match status" value="1"/>
</dbReference>
<dbReference type="InterPro" id="IPR013762">
    <property type="entry name" value="Integrase-like_cat_sf"/>
</dbReference>
<dbReference type="GO" id="GO:0006310">
    <property type="term" value="P:DNA recombination"/>
    <property type="evidence" value="ECO:0007669"/>
    <property type="project" value="UniProtKB-KW"/>
</dbReference>
<dbReference type="InterPro" id="IPR050090">
    <property type="entry name" value="Tyrosine_recombinase_XerCD"/>
</dbReference>
<organism evidence="5 6">
    <name type="scientific">Yeosuana aromativorans</name>
    <dbReference type="NCBI Taxonomy" id="288019"/>
    <lineage>
        <taxon>Bacteria</taxon>
        <taxon>Pseudomonadati</taxon>
        <taxon>Bacteroidota</taxon>
        <taxon>Flavobacteriia</taxon>
        <taxon>Flavobacteriales</taxon>
        <taxon>Flavobacteriaceae</taxon>
        <taxon>Yeosuana</taxon>
    </lineage>
</organism>
<dbReference type="PANTHER" id="PTHR30349">
    <property type="entry name" value="PHAGE INTEGRASE-RELATED"/>
    <property type="match status" value="1"/>
</dbReference>
<reference evidence="5" key="1">
    <citation type="journal article" date="2014" name="Int. J. Syst. Evol. Microbiol.">
        <title>Complete genome sequence of Corynebacterium casei LMG S-19264T (=DSM 44701T), isolated from a smear-ripened cheese.</title>
        <authorList>
            <consortium name="US DOE Joint Genome Institute (JGI-PGF)"/>
            <person name="Walter F."/>
            <person name="Albersmeier A."/>
            <person name="Kalinowski J."/>
            <person name="Ruckert C."/>
        </authorList>
    </citation>
    <scope>NUCLEOTIDE SEQUENCE</scope>
    <source>
        <strain evidence="5">JCM 12862</strain>
    </source>
</reference>
<evidence type="ECO:0000256" key="1">
    <source>
        <dbReference type="ARBA" id="ARBA00008857"/>
    </source>
</evidence>
<keyword evidence="3" id="KW-0233">DNA recombination</keyword>
<evidence type="ECO:0000256" key="3">
    <source>
        <dbReference type="ARBA" id="ARBA00023172"/>
    </source>
</evidence>
<dbReference type="Proteomes" id="UP000612329">
    <property type="component" value="Unassembled WGS sequence"/>
</dbReference>
<dbReference type="SUPFAM" id="SSF56349">
    <property type="entry name" value="DNA breaking-rejoining enzymes"/>
    <property type="match status" value="1"/>
</dbReference>
<dbReference type="InterPro" id="IPR035386">
    <property type="entry name" value="Arm-DNA-bind_5"/>
</dbReference>
<evidence type="ECO:0000256" key="2">
    <source>
        <dbReference type="ARBA" id="ARBA00023125"/>
    </source>
</evidence>
<dbReference type="GO" id="GO:0003677">
    <property type="term" value="F:DNA binding"/>
    <property type="evidence" value="ECO:0007669"/>
    <property type="project" value="UniProtKB-KW"/>
</dbReference>
<keyword evidence="2" id="KW-0238">DNA-binding</keyword>
<dbReference type="AlphaFoldDB" id="A0A8J3FHS7"/>
<accession>A0A8J3FHS7</accession>
<dbReference type="CDD" id="cd01185">
    <property type="entry name" value="INTN1_C_like"/>
    <property type="match status" value="1"/>
</dbReference>
<dbReference type="InterPro" id="IPR002104">
    <property type="entry name" value="Integrase_catalytic"/>
</dbReference>
<comment type="caution">
    <text evidence="5">The sequence shown here is derived from an EMBL/GenBank/DDBJ whole genome shotgun (WGS) entry which is preliminary data.</text>
</comment>
<protein>
    <submittedName>
        <fullName evidence="5">Transposase</fullName>
    </submittedName>
</protein>
<dbReference type="GO" id="GO:0015074">
    <property type="term" value="P:DNA integration"/>
    <property type="evidence" value="ECO:0007669"/>
    <property type="project" value="InterPro"/>
</dbReference>
<evidence type="ECO:0000313" key="5">
    <source>
        <dbReference type="EMBL" id="GGK22383.1"/>
    </source>
</evidence>
<dbReference type="InterPro" id="IPR011010">
    <property type="entry name" value="DNA_brk_join_enz"/>
</dbReference>
<dbReference type="Gene3D" id="1.10.443.10">
    <property type="entry name" value="Intergrase catalytic core"/>
    <property type="match status" value="1"/>
</dbReference>
<feature type="domain" description="Tyr recombinase" evidence="4">
    <location>
        <begin position="179"/>
        <end position="360"/>
    </location>
</feature>
<dbReference type="PANTHER" id="PTHR30349:SF64">
    <property type="entry name" value="PROPHAGE INTEGRASE INTD-RELATED"/>
    <property type="match status" value="1"/>
</dbReference>
<dbReference type="InterPro" id="IPR025269">
    <property type="entry name" value="SAM-like_dom"/>
</dbReference>
<comment type="similarity">
    <text evidence="1">Belongs to the 'phage' integrase family.</text>
</comment>
<name>A0A8J3FHS7_9FLAO</name>
<gene>
    <name evidence="5" type="ORF">GCM10007962_15700</name>
</gene>
<evidence type="ECO:0000259" key="4">
    <source>
        <dbReference type="PROSITE" id="PS51898"/>
    </source>
</evidence>
<dbReference type="EMBL" id="BMNR01000003">
    <property type="protein sequence ID" value="GGK22383.1"/>
    <property type="molecule type" value="Genomic_DNA"/>
</dbReference>
<keyword evidence="6" id="KW-1185">Reference proteome</keyword>
<reference evidence="5" key="2">
    <citation type="submission" date="2020-09" db="EMBL/GenBank/DDBJ databases">
        <authorList>
            <person name="Sun Q."/>
            <person name="Ohkuma M."/>
        </authorList>
    </citation>
    <scope>NUCLEOTIDE SEQUENCE</scope>
    <source>
        <strain evidence="5">JCM 12862</strain>
    </source>
</reference>